<dbReference type="InterPro" id="IPR013083">
    <property type="entry name" value="Znf_RING/FYVE/PHD"/>
</dbReference>
<dbReference type="GO" id="GO:0008270">
    <property type="term" value="F:zinc ion binding"/>
    <property type="evidence" value="ECO:0007669"/>
    <property type="project" value="UniProtKB-KW"/>
</dbReference>
<dbReference type="Gramene" id="KRH31402">
    <property type="protein sequence ID" value="KRH31402"/>
    <property type="gene ID" value="GLYMA_11G246300"/>
</dbReference>
<dbReference type="STRING" id="3847.A0A0R0HLS4"/>
<dbReference type="EMBL" id="CM000844">
    <property type="protein sequence ID" value="KRH31402.1"/>
    <property type="molecule type" value="Genomic_DNA"/>
</dbReference>
<proteinExistence type="predicted"/>
<sequence>MLHFSCGDLECGKISPTILLTVIPSRLSKMICNMLIPSVIYPSLRLLQGEFNNDKRNSCAELSRKRLEKVLSKDLEGDEECGICMENGMKMVLPNCGHSLCISCFHDWYMRSESCPFCRGNLRRINPRDLWVVIGSSDVVDRITIAKENLRCLYLYIETLPPIISDAHVHTFNYMQ</sequence>
<evidence type="ECO:0000259" key="2">
    <source>
        <dbReference type="PROSITE" id="PS50089"/>
    </source>
</evidence>
<evidence type="ECO:0000313" key="3">
    <source>
        <dbReference type="EMBL" id="KRH31402.1"/>
    </source>
</evidence>
<keyword evidence="1" id="KW-0479">Metal-binding</keyword>
<dbReference type="PROSITE" id="PS50089">
    <property type="entry name" value="ZF_RING_2"/>
    <property type="match status" value="1"/>
</dbReference>
<dbReference type="PANTHER" id="PTHR15315">
    <property type="entry name" value="RING FINGER PROTEIN 41, 151"/>
    <property type="match status" value="1"/>
</dbReference>
<dbReference type="SMART" id="SM00184">
    <property type="entry name" value="RING"/>
    <property type="match status" value="1"/>
</dbReference>
<evidence type="ECO:0000256" key="1">
    <source>
        <dbReference type="PROSITE-ProRule" id="PRU00175"/>
    </source>
</evidence>
<dbReference type="EnsemblPlants" id="KRH31402">
    <property type="protein sequence ID" value="KRH31402"/>
    <property type="gene ID" value="GLYMA_11G246300"/>
</dbReference>
<dbReference type="Gene3D" id="3.30.40.10">
    <property type="entry name" value="Zinc/RING finger domain, C3HC4 (zinc finger)"/>
    <property type="match status" value="1"/>
</dbReference>
<keyword evidence="5" id="KW-1185">Reference proteome</keyword>
<keyword evidence="1" id="KW-0863">Zinc-finger</keyword>
<gene>
    <name evidence="3" type="ORF">GLYMA_11G246300</name>
</gene>
<reference evidence="3 4" key="1">
    <citation type="journal article" date="2010" name="Nature">
        <title>Genome sequence of the palaeopolyploid soybean.</title>
        <authorList>
            <person name="Schmutz J."/>
            <person name="Cannon S.B."/>
            <person name="Schlueter J."/>
            <person name="Ma J."/>
            <person name="Mitros T."/>
            <person name="Nelson W."/>
            <person name="Hyten D.L."/>
            <person name="Song Q."/>
            <person name="Thelen J.J."/>
            <person name="Cheng J."/>
            <person name="Xu D."/>
            <person name="Hellsten U."/>
            <person name="May G.D."/>
            <person name="Yu Y."/>
            <person name="Sakurai T."/>
            <person name="Umezawa T."/>
            <person name="Bhattacharyya M.K."/>
            <person name="Sandhu D."/>
            <person name="Valliyodan B."/>
            <person name="Lindquist E."/>
            <person name="Peto M."/>
            <person name="Grant D."/>
            <person name="Shu S."/>
            <person name="Goodstein D."/>
            <person name="Barry K."/>
            <person name="Futrell-Griggs M."/>
            <person name="Abernathy B."/>
            <person name="Du J."/>
            <person name="Tian Z."/>
            <person name="Zhu L."/>
            <person name="Gill N."/>
            <person name="Joshi T."/>
            <person name="Libault M."/>
            <person name="Sethuraman A."/>
            <person name="Zhang X.-C."/>
            <person name="Shinozaki K."/>
            <person name="Nguyen H.T."/>
            <person name="Wing R.A."/>
            <person name="Cregan P."/>
            <person name="Specht J."/>
            <person name="Grimwood J."/>
            <person name="Rokhsar D."/>
            <person name="Stacey G."/>
            <person name="Shoemaker R.C."/>
            <person name="Jackson S.A."/>
        </authorList>
    </citation>
    <scope>NUCLEOTIDE SEQUENCE [LARGE SCALE GENOMIC DNA]</scope>
    <source>
        <strain evidence="4">cv. Williams 82</strain>
        <tissue evidence="3">Callus</tissue>
    </source>
</reference>
<reference evidence="4" key="2">
    <citation type="submission" date="2018-02" db="UniProtKB">
        <authorList>
            <consortium name="EnsemblPlants"/>
        </authorList>
    </citation>
    <scope>IDENTIFICATION</scope>
    <source>
        <strain evidence="4">Williams 82</strain>
    </source>
</reference>
<organism evidence="3">
    <name type="scientific">Glycine max</name>
    <name type="common">Soybean</name>
    <name type="synonym">Glycine hispida</name>
    <dbReference type="NCBI Taxonomy" id="3847"/>
    <lineage>
        <taxon>Eukaryota</taxon>
        <taxon>Viridiplantae</taxon>
        <taxon>Streptophyta</taxon>
        <taxon>Embryophyta</taxon>
        <taxon>Tracheophyta</taxon>
        <taxon>Spermatophyta</taxon>
        <taxon>Magnoliopsida</taxon>
        <taxon>eudicotyledons</taxon>
        <taxon>Gunneridae</taxon>
        <taxon>Pentapetalae</taxon>
        <taxon>rosids</taxon>
        <taxon>fabids</taxon>
        <taxon>Fabales</taxon>
        <taxon>Fabaceae</taxon>
        <taxon>Papilionoideae</taxon>
        <taxon>50 kb inversion clade</taxon>
        <taxon>NPAAA clade</taxon>
        <taxon>indigoferoid/millettioid clade</taxon>
        <taxon>Phaseoleae</taxon>
        <taxon>Glycine</taxon>
        <taxon>Glycine subgen. Soja</taxon>
    </lineage>
</organism>
<keyword evidence="1" id="KW-0862">Zinc</keyword>
<dbReference type="PANTHER" id="PTHR15315:SF22">
    <property type="entry name" value="OS01G0905700 PROTEIN"/>
    <property type="match status" value="1"/>
</dbReference>
<name>A0A0R0HLS4_SOYBN</name>
<dbReference type="GO" id="GO:0016567">
    <property type="term" value="P:protein ubiquitination"/>
    <property type="evidence" value="ECO:0000318"/>
    <property type="project" value="GO_Central"/>
</dbReference>
<accession>A0A0R0HLS4</accession>
<evidence type="ECO:0000313" key="5">
    <source>
        <dbReference type="Proteomes" id="UP000008827"/>
    </source>
</evidence>
<dbReference type="Proteomes" id="UP000008827">
    <property type="component" value="Chromosome 11"/>
</dbReference>
<dbReference type="InParanoid" id="A0A0R0HLS4"/>
<protein>
    <recommendedName>
        <fullName evidence="2">RING-type domain-containing protein</fullName>
    </recommendedName>
</protein>
<feature type="domain" description="RING-type" evidence="2">
    <location>
        <begin position="81"/>
        <end position="119"/>
    </location>
</feature>
<reference evidence="3" key="3">
    <citation type="submission" date="2018-07" db="EMBL/GenBank/DDBJ databases">
        <title>WGS assembly of Glycine max.</title>
        <authorList>
            <person name="Schmutz J."/>
            <person name="Cannon S."/>
            <person name="Schlueter J."/>
            <person name="Ma J."/>
            <person name="Mitros T."/>
            <person name="Nelson W."/>
            <person name="Hyten D."/>
            <person name="Song Q."/>
            <person name="Thelen J."/>
            <person name="Cheng J."/>
            <person name="Xu D."/>
            <person name="Hellsten U."/>
            <person name="May G."/>
            <person name="Yu Y."/>
            <person name="Sakurai T."/>
            <person name="Umezawa T."/>
            <person name="Bhattacharyya M."/>
            <person name="Sandhu D."/>
            <person name="Valliyodan B."/>
            <person name="Lindquist E."/>
            <person name="Peto M."/>
            <person name="Grant D."/>
            <person name="Shu S."/>
            <person name="Goodstein D."/>
            <person name="Barry K."/>
            <person name="Futrell-Griggs M."/>
            <person name="Abernathy B."/>
            <person name="Du J."/>
            <person name="Tian Z."/>
            <person name="Zhu L."/>
            <person name="Gill N."/>
            <person name="Joshi T."/>
            <person name="Libault M."/>
            <person name="Sethuraman A."/>
            <person name="Zhang X."/>
            <person name="Shinozaki K."/>
            <person name="Nguyen H."/>
            <person name="Wing R."/>
            <person name="Cregan P."/>
            <person name="Specht J."/>
            <person name="Grimwood J."/>
            <person name="Rokhsar D."/>
            <person name="Stacey G."/>
            <person name="Shoemaker R."/>
            <person name="Jackson S."/>
        </authorList>
    </citation>
    <scope>NUCLEOTIDE SEQUENCE</scope>
    <source>
        <tissue evidence="3">Callus</tissue>
    </source>
</reference>
<dbReference type="AlphaFoldDB" id="A0A0R0HLS4"/>
<dbReference type="GO" id="GO:0061630">
    <property type="term" value="F:ubiquitin protein ligase activity"/>
    <property type="evidence" value="ECO:0000318"/>
    <property type="project" value="GO_Central"/>
</dbReference>
<dbReference type="InterPro" id="IPR001841">
    <property type="entry name" value="Znf_RING"/>
</dbReference>
<dbReference type="OrthoDB" id="1630758at2759"/>
<dbReference type="Pfam" id="PF13920">
    <property type="entry name" value="zf-C3HC4_3"/>
    <property type="match status" value="1"/>
</dbReference>
<dbReference type="SUPFAM" id="SSF57850">
    <property type="entry name" value="RING/U-box"/>
    <property type="match status" value="1"/>
</dbReference>
<evidence type="ECO:0000313" key="4">
    <source>
        <dbReference type="EnsemblPlants" id="KRH31402"/>
    </source>
</evidence>